<gene>
    <name evidence="2" type="ORF">GC101_09800</name>
</gene>
<proteinExistence type="predicted"/>
<keyword evidence="3" id="KW-1185">Reference proteome</keyword>
<comment type="caution">
    <text evidence="2">The sequence shown here is derived from an EMBL/GenBank/DDBJ whole genome shotgun (WGS) entry which is preliminary data.</text>
</comment>
<dbReference type="InterPro" id="IPR012854">
    <property type="entry name" value="Cu_amine_oxidase-like_N"/>
</dbReference>
<dbReference type="Gene3D" id="3.40.1000.10">
    <property type="entry name" value="Mog1/PsbP, alpha/beta/alpha sandwich"/>
    <property type="match status" value="1"/>
</dbReference>
<accession>A0ABX1YE95</accession>
<dbReference type="EMBL" id="WHOB01000023">
    <property type="protein sequence ID" value="NOU79173.1"/>
    <property type="molecule type" value="Genomic_DNA"/>
</dbReference>
<feature type="domain" description="Copper amine oxidase-like N-terminal" evidence="1">
    <location>
        <begin position="73"/>
        <end position="169"/>
    </location>
</feature>
<evidence type="ECO:0000313" key="2">
    <source>
        <dbReference type="EMBL" id="NOU79173.1"/>
    </source>
</evidence>
<name>A0ABX1YE95_9BACL</name>
<evidence type="ECO:0000313" key="3">
    <source>
        <dbReference type="Proteomes" id="UP000596857"/>
    </source>
</evidence>
<evidence type="ECO:0000259" key="1">
    <source>
        <dbReference type="Pfam" id="PF07833"/>
    </source>
</evidence>
<dbReference type="SUPFAM" id="SSF55383">
    <property type="entry name" value="Copper amine oxidase, domain N"/>
    <property type="match status" value="1"/>
</dbReference>
<dbReference type="Gene3D" id="3.30.457.10">
    <property type="entry name" value="Copper amine oxidase-like, N-terminal domain"/>
    <property type="match status" value="1"/>
</dbReference>
<dbReference type="Proteomes" id="UP000596857">
    <property type="component" value="Unassembled WGS sequence"/>
</dbReference>
<reference evidence="2 3" key="1">
    <citation type="submission" date="2019-10" db="EMBL/GenBank/DDBJ databases">
        <title>Description of Paenibacillus terricola sp. nov.</title>
        <authorList>
            <person name="Carlier A."/>
            <person name="Qi S."/>
        </authorList>
    </citation>
    <scope>NUCLEOTIDE SEQUENCE [LARGE SCALE GENOMIC DNA]</scope>
    <source>
        <strain evidence="2 3">LMG 31459</strain>
    </source>
</reference>
<protein>
    <submittedName>
        <fullName evidence="2">Copper amine oxidase N-terminal domain-containing protein</fullName>
    </submittedName>
</protein>
<dbReference type="Pfam" id="PF07833">
    <property type="entry name" value="Cu_amine_oxidN1"/>
    <property type="match status" value="1"/>
</dbReference>
<dbReference type="InterPro" id="IPR036582">
    <property type="entry name" value="Mao_N_sf"/>
</dbReference>
<sequence length="662" mass="72410">MRKRRRGMAMIRRKSRRLAGAGTPRLGMGYIFRGLSVMLVVLLLLAVFPGMNAYAAETPILKLSLKVGSTSAKVNGEPIVIQKPFTESGAVMVPLGIFKKAFGSTVSLEGSDVVKVMYGAHTGAMTIGSTTAWKDGIKIKLAAPPRMVSGVLMVPLRFVTGVLGARITAADGGGLLVTLTPSEKEAAAESESGIDSDVGKTRIGNSYFEWSMNYPPGLVVGDSGGNENVATFMSAENDCYLEVHASPQEVLLDPEGLLENLVRSSEEGGETVLDREVVPEAKVPYARIVSKDSSGALWEGRQYYADGRLYEIYLTDDNAVNYKDLDQYAVLLDSFQPSYNSSDKSIRDLSTVTNGLREGYNEDYGISLLVPADWSVDDQHLYYESKQGSYLRVKVSSAPAGSTLESWSRELESQLRDTYVAEAYTLKNGIAGKVSGEPALINEIGLNPGNGWSTEYQILLLKNGYRYYFEYRTASGQDGDKARFTDVLNSIDIDFAQIKENFGRLETDDYALLSTKSIPKSSKAYGYSIDIPRLWTPYQDLFESQTVEYRFTGGRFQIYASPDVTMEYAVSQLQSYYQNTKKDPKGPQVTSVEETTFAGVPATILTVQQTKGSIPVSTRNVIFSKNDVVFTITVTLNDANATASQLAVLERVLGSFGWGESS</sequence>
<organism evidence="2 3">
    <name type="scientific">Paenibacillus phytohabitans</name>
    <dbReference type="NCBI Taxonomy" id="2654978"/>
    <lineage>
        <taxon>Bacteria</taxon>
        <taxon>Bacillati</taxon>
        <taxon>Bacillota</taxon>
        <taxon>Bacilli</taxon>
        <taxon>Bacillales</taxon>
        <taxon>Paenibacillaceae</taxon>
        <taxon>Paenibacillus</taxon>
    </lineage>
</organism>